<sequence length="122" mass="13430">MTTWITICDTCKRDGWDQTAMERTDGEALAELVEQAAASAENVRTRRVSCTMGCVRACNITVQAAGKINYSLGSFLPEEEDAQAIVDYAAKHAASETGQVPYREWPQGVKGHFVSRHQPLPE</sequence>
<proteinExistence type="predicted"/>
<dbReference type="EMBL" id="QCYG01000006">
    <property type="protein sequence ID" value="PVA06346.1"/>
    <property type="molecule type" value="Genomic_DNA"/>
</dbReference>
<dbReference type="AlphaFoldDB" id="A0A2T7FVZ7"/>
<gene>
    <name evidence="1" type="ORF">DC363_10605</name>
</gene>
<reference evidence="1 2" key="1">
    <citation type="submission" date="2018-04" db="EMBL/GenBank/DDBJ databases">
        <title>Pelagivirga bohaiensis gen. nov., sp. nov., a bacterium isolated from the Bohai Sea.</title>
        <authorList>
            <person name="Ji X."/>
        </authorList>
    </citation>
    <scope>NUCLEOTIDE SEQUENCE [LARGE SCALE GENOMIC DNA]</scope>
    <source>
        <strain evidence="1 2">BH-SD16</strain>
    </source>
</reference>
<dbReference type="InterPro" id="IPR012863">
    <property type="entry name" value="DUF1636"/>
</dbReference>
<evidence type="ECO:0000313" key="1">
    <source>
        <dbReference type="EMBL" id="PVA06346.1"/>
    </source>
</evidence>
<organism evidence="1 2">
    <name type="scientific">Thalassorhabdomicrobium marinisediminis</name>
    <dbReference type="NCBI Taxonomy" id="2170577"/>
    <lineage>
        <taxon>Bacteria</taxon>
        <taxon>Pseudomonadati</taxon>
        <taxon>Pseudomonadota</taxon>
        <taxon>Alphaproteobacteria</taxon>
        <taxon>Rhodobacterales</taxon>
        <taxon>Paracoccaceae</taxon>
        <taxon>Thalassorhabdomicrobium</taxon>
    </lineage>
</organism>
<protein>
    <recommendedName>
        <fullName evidence="3">Metal-binding protein</fullName>
    </recommendedName>
</protein>
<comment type="caution">
    <text evidence="1">The sequence shown here is derived from an EMBL/GenBank/DDBJ whole genome shotgun (WGS) entry which is preliminary data.</text>
</comment>
<dbReference type="OrthoDB" id="424426at2"/>
<evidence type="ECO:0008006" key="3">
    <source>
        <dbReference type="Google" id="ProtNLM"/>
    </source>
</evidence>
<dbReference type="RefSeq" id="WP_108641127.1">
    <property type="nucleotide sequence ID" value="NZ_QCYG01000006.1"/>
</dbReference>
<accession>A0A2T7FVZ7</accession>
<dbReference type="Pfam" id="PF07845">
    <property type="entry name" value="DUF1636"/>
    <property type="match status" value="1"/>
</dbReference>
<evidence type="ECO:0000313" key="2">
    <source>
        <dbReference type="Proteomes" id="UP000244817"/>
    </source>
</evidence>
<name>A0A2T7FVZ7_9RHOB</name>
<keyword evidence="2" id="KW-1185">Reference proteome</keyword>
<dbReference type="Proteomes" id="UP000244817">
    <property type="component" value="Unassembled WGS sequence"/>
</dbReference>